<accession>A0A2W1CZ63</accession>
<evidence type="ECO:0000313" key="1">
    <source>
        <dbReference type="EMBL" id="KAF7565162.1"/>
    </source>
</evidence>
<evidence type="ECO:0000313" key="3">
    <source>
        <dbReference type="Proteomes" id="UP000249757"/>
    </source>
</evidence>
<dbReference type="Proteomes" id="UP000249757">
    <property type="component" value="Unassembled WGS sequence"/>
</dbReference>
<proteinExistence type="predicted"/>
<reference evidence="2" key="3">
    <citation type="journal article" date="2022" name="bioRxiv">
        <title>A global pangenome for the wheat fungal pathogen Pyrenophora tritici-repentis and prediction of effector protein structural homology.</title>
        <authorList>
            <person name="Moolhuijzen P."/>
            <person name="See P.T."/>
            <person name="Shi G."/>
            <person name="Powell H.R."/>
            <person name="Cockram J."/>
            <person name="Jorgensen L.N."/>
            <person name="Benslimane H."/>
            <person name="Strelkov S.E."/>
            <person name="Turner J."/>
            <person name="Liu Z."/>
            <person name="Moffat C.S."/>
        </authorList>
    </citation>
    <scope>NUCLEOTIDE SEQUENCE</scope>
    <source>
        <strain evidence="2">86-124</strain>
    </source>
</reference>
<sequence length="144" mass="15703">MPARHPANTSREIHVKIILKPNSTYNIHSITSIAYTGNTATLKSALGLEAHLKPGCIILPNPSYADAMVLKRSETATDGFVAEVIIPPAHRYHVVKVNDVREKGDAPGWTIVETTDALFEVGGGDYVVRRKNFGRSVIIENLGE</sequence>
<name>A0A2W1CZ63_9PLEO</name>
<dbReference type="EMBL" id="NRDI02000022">
    <property type="protein sequence ID" value="KAI1508979.1"/>
    <property type="molecule type" value="Genomic_DNA"/>
</dbReference>
<keyword evidence="3" id="KW-1185">Reference proteome</keyword>
<evidence type="ECO:0000313" key="2">
    <source>
        <dbReference type="EMBL" id="KAI1508979.1"/>
    </source>
</evidence>
<reference evidence="2" key="2">
    <citation type="submission" date="2021-05" db="EMBL/GenBank/DDBJ databases">
        <authorList>
            <person name="Moolhuijzen P.M."/>
            <person name="Moffat C.S."/>
        </authorList>
    </citation>
    <scope>NUCLEOTIDE SEQUENCE</scope>
    <source>
        <strain evidence="2">86-124</strain>
    </source>
</reference>
<dbReference type="AlphaFoldDB" id="A0A2W1CZ63"/>
<organism evidence="2 3">
    <name type="scientific">Pyrenophora tritici-repentis</name>
    <dbReference type="NCBI Taxonomy" id="45151"/>
    <lineage>
        <taxon>Eukaryota</taxon>
        <taxon>Fungi</taxon>
        <taxon>Dikarya</taxon>
        <taxon>Ascomycota</taxon>
        <taxon>Pezizomycotina</taxon>
        <taxon>Dothideomycetes</taxon>
        <taxon>Pleosporomycetidae</taxon>
        <taxon>Pleosporales</taxon>
        <taxon>Pleosporineae</taxon>
        <taxon>Pleosporaceae</taxon>
        <taxon>Pyrenophora</taxon>
    </lineage>
</organism>
<dbReference type="OrthoDB" id="3694908at2759"/>
<dbReference type="Proteomes" id="UP000245464">
    <property type="component" value="Chromosome 10"/>
</dbReference>
<reference evidence="1" key="1">
    <citation type="journal article" date="2018" name="BMC Genomics">
        <title>Comparative genomics of the wheat fungal pathogen Pyrenophora tritici-repentis reveals chromosomal variations and genome plasticity.</title>
        <authorList>
            <person name="Moolhuijzen P."/>
            <person name="See P.T."/>
            <person name="Hane J.K."/>
            <person name="Shi G."/>
            <person name="Liu Z."/>
            <person name="Oliver R.P."/>
            <person name="Moffat C.S."/>
        </authorList>
    </citation>
    <scope>NUCLEOTIDE SEQUENCE [LARGE SCALE GENOMIC DNA]</scope>
    <source>
        <strain evidence="1">M4</strain>
    </source>
</reference>
<reference evidence="3" key="4">
    <citation type="journal article" date="2022" name="Microb. Genom.">
        <title>A global pangenome for the wheat fungal pathogen Pyrenophora tritici-repentis and prediction of effector protein structural homology.</title>
        <authorList>
            <person name="Moolhuijzen P.M."/>
            <person name="See P.T."/>
            <person name="Shi G."/>
            <person name="Powell H.R."/>
            <person name="Cockram J."/>
            <person name="Jorgensen L.N."/>
            <person name="Benslimane H."/>
            <person name="Strelkov S.E."/>
            <person name="Turner J."/>
            <person name="Liu Z."/>
            <person name="Moffat C.S."/>
        </authorList>
    </citation>
    <scope>NUCLEOTIDE SEQUENCE [LARGE SCALE GENOMIC DNA]</scope>
</reference>
<protein>
    <submittedName>
        <fullName evidence="1">Atrophin-1 domain containing protein</fullName>
    </submittedName>
</protein>
<dbReference type="EMBL" id="NQIK02000010">
    <property type="protein sequence ID" value="KAF7565162.1"/>
    <property type="molecule type" value="Genomic_DNA"/>
</dbReference>
<comment type="caution">
    <text evidence="2">The sequence shown here is derived from an EMBL/GenBank/DDBJ whole genome shotgun (WGS) entry which is preliminary data.</text>
</comment>
<gene>
    <name evidence="2" type="ORF">Ptr86124_011935</name>
    <name evidence="1" type="ORF">PtrM4_045960</name>
</gene>